<evidence type="ECO:0000313" key="3">
    <source>
        <dbReference type="EMBL" id="OCK80792.1"/>
    </source>
</evidence>
<feature type="compositionally biased region" description="Basic and acidic residues" evidence="1">
    <location>
        <begin position="232"/>
        <end position="247"/>
    </location>
</feature>
<feature type="compositionally biased region" description="Basic and acidic residues" evidence="1">
    <location>
        <begin position="46"/>
        <end position="65"/>
    </location>
</feature>
<dbReference type="EMBL" id="KV744945">
    <property type="protein sequence ID" value="OCK80792.1"/>
    <property type="molecule type" value="Genomic_DNA"/>
</dbReference>
<feature type="compositionally biased region" description="Basic and acidic residues" evidence="1">
    <location>
        <begin position="284"/>
        <end position="295"/>
    </location>
</feature>
<accession>A0A8E2JFS9</accession>
<dbReference type="AlphaFoldDB" id="A0A8E2JFS9"/>
<evidence type="ECO:0000256" key="2">
    <source>
        <dbReference type="SAM" id="Phobius"/>
    </source>
</evidence>
<feature type="transmembrane region" description="Helical" evidence="2">
    <location>
        <begin position="6"/>
        <end position="28"/>
    </location>
</feature>
<feature type="compositionally biased region" description="Basic and acidic residues" evidence="1">
    <location>
        <begin position="184"/>
        <end position="194"/>
    </location>
</feature>
<feature type="compositionally biased region" description="Polar residues" evidence="1">
    <location>
        <begin position="361"/>
        <end position="385"/>
    </location>
</feature>
<protein>
    <submittedName>
        <fullName evidence="3">Uncharacterized protein</fullName>
    </submittedName>
</protein>
<reference evidence="3 4" key="1">
    <citation type="journal article" date="2016" name="Nat. Commun.">
        <title>Ectomycorrhizal ecology is imprinted in the genome of the dominant symbiotic fungus Cenococcum geophilum.</title>
        <authorList>
            <consortium name="DOE Joint Genome Institute"/>
            <person name="Peter M."/>
            <person name="Kohler A."/>
            <person name="Ohm R.A."/>
            <person name="Kuo A."/>
            <person name="Krutzmann J."/>
            <person name="Morin E."/>
            <person name="Arend M."/>
            <person name="Barry K.W."/>
            <person name="Binder M."/>
            <person name="Choi C."/>
            <person name="Clum A."/>
            <person name="Copeland A."/>
            <person name="Grisel N."/>
            <person name="Haridas S."/>
            <person name="Kipfer T."/>
            <person name="LaButti K."/>
            <person name="Lindquist E."/>
            <person name="Lipzen A."/>
            <person name="Maire R."/>
            <person name="Meier B."/>
            <person name="Mihaltcheva S."/>
            <person name="Molinier V."/>
            <person name="Murat C."/>
            <person name="Poggeler S."/>
            <person name="Quandt C.A."/>
            <person name="Sperisen C."/>
            <person name="Tritt A."/>
            <person name="Tisserant E."/>
            <person name="Crous P.W."/>
            <person name="Henrissat B."/>
            <person name="Nehls U."/>
            <person name="Egli S."/>
            <person name="Spatafora J.W."/>
            <person name="Grigoriev I.V."/>
            <person name="Martin F.M."/>
        </authorList>
    </citation>
    <scope>NUCLEOTIDE SEQUENCE [LARGE SCALE GENOMIC DNA]</scope>
    <source>
        <strain evidence="3 4">CBS 459.81</strain>
    </source>
</reference>
<dbReference type="Proteomes" id="UP000250266">
    <property type="component" value="Unassembled WGS sequence"/>
</dbReference>
<feature type="compositionally biased region" description="Pro residues" evidence="1">
    <location>
        <begin position="81"/>
        <end position="105"/>
    </location>
</feature>
<name>A0A8E2JFS9_9PEZI</name>
<keyword evidence="2" id="KW-1133">Transmembrane helix</keyword>
<sequence>MGDGGTTVAIVFAGLLGAVLVWIGVHFLRKRITQQRVDEAFQENYGNERGKSDQRSQKSWRDQRDGRRRTHHSRWDDFHGIPPPELFPPLRPFDIAPPQPPPPQESAPEHTRTDYIAEVDILPPMIFGERNRRASSTESSSSDSSESEAGRHGSSRPPDDEPNLFRGCRDDPWPRNTAVPRAHIPRERVRDIAPRRQAMVGHRIGRARPRDPIGEIEMNGLRPPLRQPVRRGRGERGGRLSSKDWKAQSRMSWSAAEKNVLTTCCLLAPEEPEEIAPPNTARDFGVREDPVRRPEPPTVIPPTPRSKNLPQSPAGPPFFEIEGLANDSIGPLSPYSQDDNPVLDPEAENAPSRGDGKERPSSVQSNPYPQAQSPGIGTGNLSSNRDAWEKAAPPQPGMQDERVDSATEPISPDADANAQANSISPEREVINSPRAPSTLIDSLYISNYSTRVRTPSFDFFGGAHRSAEGYEDWSSVATNKEHQSHWETAGSVGMRYVDSSLEAVVGGAQSIVSSLDGYRSR</sequence>
<keyword evidence="4" id="KW-1185">Reference proteome</keyword>
<organism evidence="3 4">
    <name type="scientific">Lepidopterella palustris CBS 459.81</name>
    <dbReference type="NCBI Taxonomy" id="1314670"/>
    <lineage>
        <taxon>Eukaryota</taxon>
        <taxon>Fungi</taxon>
        <taxon>Dikarya</taxon>
        <taxon>Ascomycota</taxon>
        <taxon>Pezizomycotina</taxon>
        <taxon>Dothideomycetes</taxon>
        <taxon>Pleosporomycetidae</taxon>
        <taxon>Mytilinidiales</taxon>
        <taxon>Argynnaceae</taxon>
        <taxon>Lepidopterella</taxon>
    </lineage>
</organism>
<feature type="region of interest" description="Disordered" evidence="1">
    <location>
        <begin position="271"/>
        <end position="436"/>
    </location>
</feature>
<evidence type="ECO:0000313" key="4">
    <source>
        <dbReference type="Proteomes" id="UP000250266"/>
    </source>
</evidence>
<keyword evidence="2" id="KW-0472">Membrane</keyword>
<evidence type="ECO:0000256" key="1">
    <source>
        <dbReference type="SAM" id="MobiDB-lite"/>
    </source>
</evidence>
<gene>
    <name evidence="3" type="ORF">K432DRAFT_392739</name>
</gene>
<feature type="region of interest" description="Disordered" evidence="1">
    <location>
        <begin position="43"/>
        <end position="110"/>
    </location>
</feature>
<keyword evidence="2" id="KW-0812">Transmembrane</keyword>
<proteinExistence type="predicted"/>
<feature type="region of interest" description="Disordered" evidence="1">
    <location>
        <begin position="132"/>
        <end position="250"/>
    </location>
</feature>